<dbReference type="GO" id="GO:0005840">
    <property type="term" value="C:ribosome"/>
    <property type="evidence" value="ECO:0007669"/>
    <property type="project" value="UniProtKB-KW"/>
</dbReference>
<dbReference type="Proteomes" id="UP000045545">
    <property type="component" value="Unassembled WGS sequence"/>
</dbReference>
<proteinExistence type="inferred from homology"/>
<dbReference type="InterPro" id="IPR020070">
    <property type="entry name" value="Ribosomal_bL9_N"/>
</dbReference>
<dbReference type="InterPro" id="IPR036791">
    <property type="entry name" value="Ribosomal_bL9_C_sf"/>
</dbReference>
<sequence length="148" mass="16658">MKIILTQDVKKLGTRGQILEVSDGYARNYLLPKGLAEEANKTRLKEIQEQNLRQEKKKNQEKESAEELKQKLDGQSLEIKVKTGGKDKLFGAVTAKEIADGLHEKFGVEVDKKKIEVGEAIKHLGEFKIKIKIYPSVQAELNLIVSSE</sequence>
<evidence type="ECO:0000256" key="8">
    <source>
        <dbReference type="SAM" id="MobiDB-lite"/>
    </source>
</evidence>
<comment type="function">
    <text evidence="7">Binds to the 23S rRNA.</text>
</comment>
<dbReference type="SUPFAM" id="SSF55658">
    <property type="entry name" value="L9 N-domain-like"/>
    <property type="match status" value="1"/>
</dbReference>
<organism evidence="10 11">
    <name type="scientific">Syntrophomonas zehnderi OL-4</name>
    <dbReference type="NCBI Taxonomy" id="690567"/>
    <lineage>
        <taxon>Bacteria</taxon>
        <taxon>Bacillati</taxon>
        <taxon>Bacillota</taxon>
        <taxon>Clostridia</taxon>
        <taxon>Eubacteriales</taxon>
        <taxon>Syntrophomonadaceae</taxon>
        <taxon>Syntrophomonas</taxon>
    </lineage>
</organism>
<dbReference type="InterPro" id="IPR020594">
    <property type="entry name" value="Ribosomal_bL9_bac/chp"/>
</dbReference>
<dbReference type="SUPFAM" id="SSF55653">
    <property type="entry name" value="Ribosomal protein L9 C-domain"/>
    <property type="match status" value="1"/>
</dbReference>
<dbReference type="InterPro" id="IPR000244">
    <property type="entry name" value="Ribosomal_bL9"/>
</dbReference>
<dbReference type="Gene3D" id="3.10.430.100">
    <property type="entry name" value="Ribosomal protein L9, C-terminal domain"/>
    <property type="match status" value="1"/>
</dbReference>
<dbReference type="Pfam" id="PF01281">
    <property type="entry name" value="Ribosomal_L9_N"/>
    <property type="match status" value="1"/>
</dbReference>
<dbReference type="PANTHER" id="PTHR21368">
    <property type="entry name" value="50S RIBOSOMAL PROTEIN L9"/>
    <property type="match status" value="1"/>
</dbReference>
<keyword evidence="4 7" id="KW-0689">Ribosomal protein</keyword>
<dbReference type="PROSITE" id="PS00651">
    <property type="entry name" value="RIBOSOMAL_L9"/>
    <property type="match status" value="1"/>
</dbReference>
<dbReference type="RefSeq" id="WP_046494767.1">
    <property type="nucleotide sequence ID" value="NZ_CGIH01000004.1"/>
</dbReference>
<dbReference type="Pfam" id="PF03948">
    <property type="entry name" value="Ribosomal_L9_C"/>
    <property type="match status" value="1"/>
</dbReference>
<evidence type="ECO:0000313" key="11">
    <source>
        <dbReference type="Proteomes" id="UP000045545"/>
    </source>
</evidence>
<evidence type="ECO:0000256" key="5">
    <source>
        <dbReference type="ARBA" id="ARBA00023274"/>
    </source>
</evidence>
<protein>
    <recommendedName>
        <fullName evidence="6 7">Large ribosomal subunit protein bL9</fullName>
    </recommendedName>
</protein>
<gene>
    <name evidence="7" type="primary">rplI</name>
    <name evidence="10" type="ORF">167</name>
</gene>
<dbReference type="GO" id="GO:0019843">
    <property type="term" value="F:rRNA binding"/>
    <property type="evidence" value="ECO:0007669"/>
    <property type="project" value="UniProtKB-UniRule"/>
</dbReference>
<dbReference type="EMBL" id="CGIH01000004">
    <property type="protein sequence ID" value="CFW99964.1"/>
    <property type="molecule type" value="Genomic_DNA"/>
</dbReference>
<dbReference type="HAMAP" id="MF_00503">
    <property type="entry name" value="Ribosomal_bL9"/>
    <property type="match status" value="1"/>
</dbReference>
<keyword evidence="5 7" id="KW-0687">Ribonucleoprotein</keyword>
<evidence type="ECO:0000256" key="7">
    <source>
        <dbReference type="HAMAP-Rule" id="MF_00503"/>
    </source>
</evidence>
<feature type="region of interest" description="Disordered" evidence="8">
    <location>
        <begin position="48"/>
        <end position="69"/>
    </location>
</feature>
<dbReference type="GO" id="GO:0006412">
    <property type="term" value="P:translation"/>
    <property type="evidence" value="ECO:0007669"/>
    <property type="project" value="UniProtKB-UniRule"/>
</dbReference>
<dbReference type="InterPro" id="IPR009027">
    <property type="entry name" value="Ribosomal_bL9/RNase_H1_N"/>
</dbReference>
<dbReference type="InterPro" id="IPR020069">
    <property type="entry name" value="Ribosomal_bL9_C"/>
</dbReference>
<evidence type="ECO:0000256" key="4">
    <source>
        <dbReference type="ARBA" id="ARBA00022980"/>
    </source>
</evidence>
<evidence type="ECO:0000256" key="3">
    <source>
        <dbReference type="ARBA" id="ARBA00022884"/>
    </source>
</evidence>
<evidence type="ECO:0000256" key="2">
    <source>
        <dbReference type="ARBA" id="ARBA00022730"/>
    </source>
</evidence>
<dbReference type="STRING" id="690567.167"/>
<accession>A0A0E4C7I7</accession>
<keyword evidence="3 7" id="KW-0694">RNA-binding</keyword>
<dbReference type="NCBIfam" id="TIGR00158">
    <property type="entry name" value="L9"/>
    <property type="match status" value="1"/>
</dbReference>
<dbReference type="AlphaFoldDB" id="A0A0E4C7I7"/>
<dbReference type="OrthoDB" id="9788336at2"/>
<comment type="similarity">
    <text evidence="1 7">Belongs to the bacterial ribosomal protein bL9 family.</text>
</comment>
<dbReference type="InterPro" id="IPR036935">
    <property type="entry name" value="Ribosomal_bL9_N_sf"/>
</dbReference>
<feature type="domain" description="Ribosomal protein L9" evidence="9">
    <location>
        <begin position="13"/>
        <end position="40"/>
    </location>
</feature>
<dbReference type="GO" id="GO:0003735">
    <property type="term" value="F:structural constituent of ribosome"/>
    <property type="evidence" value="ECO:0007669"/>
    <property type="project" value="InterPro"/>
</dbReference>
<reference evidence="10 11" key="1">
    <citation type="submission" date="2015-03" db="EMBL/GenBank/DDBJ databases">
        <authorList>
            <person name="Murphy D."/>
        </authorList>
    </citation>
    <scope>NUCLEOTIDE SEQUENCE [LARGE SCALE GENOMIC DNA]</scope>
    <source>
        <strain evidence="10 11">OL-4</strain>
    </source>
</reference>
<dbReference type="GO" id="GO:1990904">
    <property type="term" value="C:ribonucleoprotein complex"/>
    <property type="evidence" value="ECO:0007669"/>
    <property type="project" value="UniProtKB-KW"/>
</dbReference>
<keyword evidence="2 7" id="KW-0699">rRNA-binding</keyword>
<keyword evidence="11" id="KW-1185">Reference proteome</keyword>
<dbReference type="Gene3D" id="3.40.5.10">
    <property type="entry name" value="Ribosomal protein L9, N-terminal domain"/>
    <property type="match status" value="1"/>
</dbReference>
<evidence type="ECO:0000259" key="9">
    <source>
        <dbReference type="PROSITE" id="PS00651"/>
    </source>
</evidence>
<evidence type="ECO:0000256" key="1">
    <source>
        <dbReference type="ARBA" id="ARBA00010605"/>
    </source>
</evidence>
<evidence type="ECO:0000313" key="10">
    <source>
        <dbReference type="EMBL" id="CFW99964.1"/>
    </source>
</evidence>
<evidence type="ECO:0000256" key="6">
    <source>
        <dbReference type="ARBA" id="ARBA00035292"/>
    </source>
</evidence>
<name>A0A0E4C7I7_9FIRM</name>